<evidence type="ECO:0000256" key="1">
    <source>
        <dbReference type="RuleBase" id="RU367103"/>
    </source>
</evidence>
<evidence type="ECO:0000259" key="3">
    <source>
        <dbReference type="Pfam" id="PF05206"/>
    </source>
</evidence>
<dbReference type="GeneID" id="43582265"/>
<gene>
    <name evidence="4" type="ORF">SAPINGB_P003447</name>
</gene>
<dbReference type="PANTHER" id="PTHR12998:SF0">
    <property type="entry name" value="TRNA:M(4)X MODIFICATION ENZYME TRM13 HOMOLOG"/>
    <property type="match status" value="1"/>
</dbReference>
<dbReference type="Pfam" id="PF05206">
    <property type="entry name" value="TRM13"/>
    <property type="match status" value="1"/>
</dbReference>
<dbReference type="Proteomes" id="UP000398389">
    <property type="component" value="Unassembled WGS sequence"/>
</dbReference>
<dbReference type="GO" id="GO:0030488">
    <property type="term" value="P:tRNA methylation"/>
    <property type="evidence" value="ECO:0007669"/>
    <property type="project" value="InterPro"/>
</dbReference>
<comment type="catalytic activity">
    <reaction evidence="1">
        <text>cytidine(4) in tRNA(Pro) + S-adenosyl-L-methionine = 2'-O-methylcytidine(4) in tRNA(Pro) + S-adenosyl-L-homocysteine + H(+)</text>
        <dbReference type="Rhea" id="RHEA:32767"/>
        <dbReference type="Rhea" id="RHEA-COMP:10397"/>
        <dbReference type="Rhea" id="RHEA-COMP:10398"/>
        <dbReference type="ChEBI" id="CHEBI:15378"/>
        <dbReference type="ChEBI" id="CHEBI:57856"/>
        <dbReference type="ChEBI" id="CHEBI:59789"/>
        <dbReference type="ChEBI" id="CHEBI:74495"/>
        <dbReference type="ChEBI" id="CHEBI:82748"/>
        <dbReference type="EC" id="2.1.1.225"/>
    </reaction>
</comment>
<keyword evidence="1" id="KW-0863">Zinc-finger</keyword>
<keyword evidence="1" id="KW-0489">Methyltransferase</keyword>
<name>A0A5E8BUV5_9ASCO</name>
<comment type="similarity">
    <text evidence="1">Belongs to the methyltransferase TRM13 family.</text>
</comment>
<sequence length="386" mass="43424">MKKCQSIVPPPNDPWYSPDMNITDPSHSAAEKSEFSSSEYQKMAKALNELWETLWNKEELDLEVLNHDGLKERLSELEIPKHATQQASLIGHMEKSGLLGVSKLVNGQNPSSTIIAEFGCGRAELSRYVARSQFLTLAETNENQRTQSHRPFFLVDRAGPRMKFDTKILKDYQCDIDKILAEEKEKSFNKDIKIPPPFVKRALIDIKDLNLNVALNNLFPNDLNSDVVAISKHLCGCATDLTLQCLANNTSTLKSIDKPTMTHKLKGLVIALCCRQLCTYETYPLVGRKFLIDSGLITTPDSFRLLTKMTSWALCGRRDDMATDEESVQNHFSGLSIKEREVAGFLARRAIDHGRLLSLCDMGYQSKLIRYVSPETSLENVALIAQ</sequence>
<proteinExistence type="inferred from homology"/>
<dbReference type="EMBL" id="CABVLU010000003">
    <property type="protein sequence ID" value="VVT53187.1"/>
    <property type="molecule type" value="Genomic_DNA"/>
</dbReference>
<reference evidence="4 5" key="1">
    <citation type="submission" date="2019-09" db="EMBL/GenBank/DDBJ databases">
        <authorList>
            <person name="Brejova B."/>
        </authorList>
    </citation>
    <scope>NUCLEOTIDE SEQUENCE [LARGE SCALE GENOMIC DNA]</scope>
</reference>
<keyword evidence="5" id="KW-1185">Reference proteome</keyword>
<dbReference type="OrthoDB" id="258806at2759"/>
<keyword evidence="1" id="KW-0862">Zinc</keyword>
<evidence type="ECO:0000313" key="4">
    <source>
        <dbReference type="EMBL" id="VVT53187.1"/>
    </source>
</evidence>
<feature type="region of interest" description="Disordered" evidence="2">
    <location>
        <begin position="1"/>
        <end position="30"/>
    </location>
</feature>
<keyword evidence="1" id="KW-0479">Metal-binding</keyword>
<dbReference type="AlphaFoldDB" id="A0A5E8BUV5"/>
<organism evidence="4 5">
    <name type="scientific">Magnusiomyces paraingens</name>
    <dbReference type="NCBI Taxonomy" id="2606893"/>
    <lineage>
        <taxon>Eukaryota</taxon>
        <taxon>Fungi</taxon>
        <taxon>Dikarya</taxon>
        <taxon>Ascomycota</taxon>
        <taxon>Saccharomycotina</taxon>
        <taxon>Dipodascomycetes</taxon>
        <taxon>Dipodascales</taxon>
        <taxon>Dipodascaceae</taxon>
        <taxon>Magnusiomyces</taxon>
    </lineage>
</organism>
<dbReference type="InterPro" id="IPR007871">
    <property type="entry name" value="Methyltransferase_TRM13"/>
</dbReference>
<accession>A0A5E8BUV5</accession>
<comment type="catalytic activity">
    <reaction evidence="1">
        <text>cytidine(4) in tRNA(Gly)(GCC) + S-adenosyl-L-methionine = 2'-O-methylcytidine(4) in tRNA(Gly)(GCC) + S-adenosyl-L-homocysteine + H(+)</text>
        <dbReference type="Rhea" id="RHEA:43192"/>
        <dbReference type="Rhea" id="RHEA-COMP:10399"/>
        <dbReference type="Rhea" id="RHEA-COMP:10400"/>
        <dbReference type="ChEBI" id="CHEBI:15378"/>
        <dbReference type="ChEBI" id="CHEBI:57856"/>
        <dbReference type="ChEBI" id="CHEBI:59789"/>
        <dbReference type="ChEBI" id="CHEBI:74495"/>
        <dbReference type="ChEBI" id="CHEBI:82748"/>
        <dbReference type="EC" id="2.1.1.225"/>
    </reaction>
</comment>
<comment type="catalytic activity">
    <reaction evidence="1">
        <text>adenosine(4) in tRNA(His) + S-adenosyl-L-methionine = 2'-O-methyladenosine(4) in tRNA(His) + S-adenosyl-L-homocysteine + H(+)</text>
        <dbReference type="Rhea" id="RHEA:43196"/>
        <dbReference type="Rhea" id="RHEA-COMP:10401"/>
        <dbReference type="Rhea" id="RHEA-COMP:10402"/>
        <dbReference type="ChEBI" id="CHEBI:15378"/>
        <dbReference type="ChEBI" id="CHEBI:57856"/>
        <dbReference type="ChEBI" id="CHEBI:59789"/>
        <dbReference type="ChEBI" id="CHEBI:74411"/>
        <dbReference type="ChEBI" id="CHEBI:74477"/>
        <dbReference type="EC" id="2.1.1.225"/>
    </reaction>
</comment>
<comment type="function">
    <text evidence="1">tRNA methylase which 2'-O-methylates cytidine(4) in tRNA(Pro) and tRNA(Gly)(GCC), and adenosine(4) in tRNA(His).</text>
</comment>
<keyword evidence="1" id="KW-0949">S-adenosyl-L-methionine</keyword>
<keyword evidence="1" id="KW-0808">Transferase</keyword>
<protein>
    <recommendedName>
        <fullName evidence="1">tRNA:m(4)X modification enzyme TRM13</fullName>
        <ecNumber evidence="1">2.1.1.225</ecNumber>
    </recommendedName>
</protein>
<dbReference type="PANTHER" id="PTHR12998">
    <property type="entry name" value="TRNA:M(4)X MODIFICATION ENZYME TRM13 HOMOLOG"/>
    <property type="match status" value="1"/>
</dbReference>
<dbReference type="InterPro" id="IPR039044">
    <property type="entry name" value="Trm13"/>
</dbReference>
<dbReference type="GO" id="GO:0008270">
    <property type="term" value="F:zinc ion binding"/>
    <property type="evidence" value="ECO:0007669"/>
    <property type="project" value="UniProtKB-KW"/>
</dbReference>
<dbReference type="EC" id="2.1.1.225" evidence="1"/>
<keyword evidence="1" id="KW-0819">tRNA processing</keyword>
<dbReference type="GO" id="GO:0106050">
    <property type="term" value="F:tRNA 2'-O-methyltransferase activity"/>
    <property type="evidence" value="ECO:0007669"/>
    <property type="project" value="UniProtKB-UniRule"/>
</dbReference>
<evidence type="ECO:0000256" key="2">
    <source>
        <dbReference type="SAM" id="MobiDB-lite"/>
    </source>
</evidence>
<feature type="domain" description="Methyltransferase TRM13" evidence="3">
    <location>
        <begin position="84"/>
        <end position="385"/>
    </location>
</feature>
<evidence type="ECO:0000313" key="5">
    <source>
        <dbReference type="Proteomes" id="UP000398389"/>
    </source>
</evidence>
<dbReference type="RefSeq" id="XP_031854056.1">
    <property type="nucleotide sequence ID" value="XM_031998165.1"/>
</dbReference>